<evidence type="ECO:0000313" key="9">
    <source>
        <dbReference type="EMBL" id="GAG48755.1"/>
    </source>
</evidence>
<keyword evidence="6 7" id="KW-0472">Membrane</keyword>
<feature type="transmembrane region" description="Helical" evidence="7">
    <location>
        <begin position="12"/>
        <end position="38"/>
    </location>
</feature>
<dbReference type="AlphaFoldDB" id="X0XZD5"/>
<evidence type="ECO:0000256" key="3">
    <source>
        <dbReference type="ARBA" id="ARBA00022519"/>
    </source>
</evidence>
<feature type="domain" description="TRAP C4-dicarboxylate transport system permease DctM subunit" evidence="8">
    <location>
        <begin position="2"/>
        <end position="70"/>
    </location>
</feature>
<evidence type="ECO:0000256" key="7">
    <source>
        <dbReference type="SAM" id="Phobius"/>
    </source>
</evidence>
<comment type="caution">
    <text evidence="9">The sequence shown here is derived from an EMBL/GenBank/DDBJ whole genome shotgun (WGS) entry which is preliminary data.</text>
</comment>
<evidence type="ECO:0000256" key="6">
    <source>
        <dbReference type="ARBA" id="ARBA00023136"/>
    </source>
</evidence>
<keyword evidence="3" id="KW-0997">Cell inner membrane</keyword>
<feature type="transmembrane region" description="Helical" evidence="7">
    <location>
        <begin position="50"/>
        <end position="74"/>
    </location>
</feature>
<dbReference type="Pfam" id="PF06808">
    <property type="entry name" value="DctM"/>
    <property type="match status" value="1"/>
</dbReference>
<dbReference type="PANTHER" id="PTHR33362">
    <property type="entry name" value="SIALIC ACID TRAP TRANSPORTER PERMEASE PROTEIN SIAT-RELATED"/>
    <property type="match status" value="1"/>
</dbReference>
<evidence type="ECO:0000256" key="2">
    <source>
        <dbReference type="ARBA" id="ARBA00022475"/>
    </source>
</evidence>
<dbReference type="GO" id="GO:0022857">
    <property type="term" value="F:transmembrane transporter activity"/>
    <property type="evidence" value="ECO:0007669"/>
    <property type="project" value="TreeGrafter"/>
</dbReference>
<evidence type="ECO:0000259" key="8">
    <source>
        <dbReference type="Pfam" id="PF06808"/>
    </source>
</evidence>
<evidence type="ECO:0000256" key="5">
    <source>
        <dbReference type="ARBA" id="ARBA00022989"/>
    </source>
</evidence>
<keyword evidence="5 7" id="KW-1133">Transmembrane helix</keyword>
<proteinExistence type="predicted"/>
<feature type="non-terminal residue" evidence="9">
    <location>
        <position position="1"/>
    </location>
</feature>
<dbReference type="InterPro" id="IPR010656">
    <property type="entry name" value="DctM"/>
</dbReference>
<accession>X0XZD5</accession>
<protein>
    <recommendedName>
        <fullName evidence="8">TRAP C4-dicarboxylate transport system permease DctM subunit domain-containing protein</fullName>
    </recommendedName>
</protein>
<keyword evidence="2" id="KW-1003">Cell membrane</keyword>
<reference evidence="9" key="1">
    <citation type="journal article" date="2014" name="Front. Microbiol.">
        <title>High frequency of phylogenetically diverse reductive dehalogenase-homologous genes in deep subseafloor sedimentary metagenomes.</title>
        <authorList>
            <person name="Kawai M."/>
            <person name="Futagami T."/>
            <person name="Toyoda A."/>
            <person name="Takaki Y."/>
            <person name="Nishi S."/>
            <person name="Hori S."/>
            <person name="Arai W."/>
            <person name="Tsubouchi T."/>
            <person name="Morono Y."/>
            <person name="Uchiyama I."/>
            <person name="Ito T."/>
            <person name="Fujiyama A."/>
            <person name="Inagaki F."/>
            <person name="Takami H."/>
        </authorList>
    </citation>
    <scope>NUCLEOTIDE SEQUENCE</scope>
    <source>
        <strain evidence="9">Expedition CK06-06</strain>
    </source>
</reference>
<evidence type="ECO:0000256" key="4">
    <source>
        <dbReference type="ARBA" id="ARBA00022692"/>
    </source>
</evidence>
<dbReference type="PANTHER" id="PTHR33362:SF5">
    <property type="entry name" value="C4-DICARBOXYLATE TRAP TRANSPORTER LARGE PERMEASE PROTEIN DCTM"/>
    <property type="match status" value="1"/>
</dbReference>
<sequence length="79" mass="8450">LALGFDPIWFGVILVIIMEMGLITPPVGMNVFVIKGVAKDVSIGTIYKGIFPFLLAMIASVIILTVFPDIALLLTKAMG</sequence>
<comment type="subcellular location">
    <subcellularLocation>
        <location evidence="1">Cell inner membrane</location>
        <topology evidence="1">Multi-pass membrane protein</topology>
    </subcellularLocation>
</comment>
<gene>
    <name evidence="9" type="ORF">S01H1_75343</name>
</gene>
<dbReference type="GO" id="GO:0005886">
    <property type="term" value="C:plasma membrane"/>
    <property type="evidence" value="ECO:0007669"/>
    <property type="project" value="UniProtKB-SubCell"/>
</dbReference>
<keyword evidence="4 7" id="KW-0812">Transmembrane</keyword>
<organism evidence="9">
    <name type="scientific">marine sediment metagenome</name>
    <dbReference type="NCBI Taxonomy" id="412755"/>
    <lineage>
        <taxon>unclassified sequences</taxon>
        <taxon>metagenomes</taxon>
        <taxon>ecological metagenomes</taxon>
    </lineage>
</organism>
<dbReference type="EMBL" id="BARS01050472">
    <property type="protein sequence ID" value="GAG48755.1"/>
    <property type="molecule type" value="Genomic_DNA"/>
</dbReference>
<evidence type="ECO:0000256" key="1">
    <source>
        <dbReference type="ARBA" id="ARBA00004429"/>
    </source>
</evidence>
<name>X0XZD5_9ZZZZ</name>
<dbReference type="InterPro" id="IPR004681">
    <property type="entry name" value="TRAP_DctM"/>
</dbReference>